<proteinExistence type="predicted"/>
<dbReference type="GO" id="GO:0003723">
    <property type="term" value="F:RNA binding"/>
    <property type="evidence" value="ECO:0007669"/>
    <property type="project" value="UniProtKB-UniRule"/>
</dbReference>
<name>A0A9P1FKA2_9DINO</name>
<evidence type="ECO:0000313" key="5">
    <source>
        <dbReference type="EMBL" id="CAL4766353.1"/>
    </source>
</evidence>
<evidence type="ECO:0000259" key="3">
    <source>
        <dbReference type="PROSITE" id="PS50102"/>
    </source>
</evidence>
<gene>
    <name evidence="4" type="ORF">C1SCF055_LOCUS7028</name>
</gene>
<keyword evidence="6" id="KW-1185">Reference proteome</keyword>
<dbReference type="InterPro" id="IPR000504">
    <property type="entry name" value="RRM_dom"/>
</dbReference>
<feature type="compositionally biased region" description="Basic and acidic residues" evidence="2">
    <location>
        <begin position="164"/>
        <end position="175"/>
    </location>
</feature>
<dbReference type="Gene3D" id="3.30.70.330">
    <property type="match status" value="1"/>
</dbReference>
<dbReference type="SUPFAM" id="SSF54928">
    <property type="entry name" value="RNA-binding domain, RBD"/>
    <property type="match status" value="1"/>
</dbReference>
<evidence type="ECO:0000256" key="1">
    <source>
        <dbReference type="PROSITE-ProRule" id="PRU00176"/>
    </source>
</evidence>
<feature type="compositionally biased region" description="Basic and acidic residues" evidence="2">
    <location>
        <begin position="125"/>
        <end position="150"/>
    </location>
</feature>
<reference evidence="5 6" key="2">
    <citation type="submission" date="2024-05" db="EMBL/GenBank/DDBJ databases">
        <authorList>
            <person name="Chen Y."/>
            <person name="Shah S."/>
            <person name="Dougan E. K."/>
            <person name="Thang M."/>
            <person name="Chan C."/>
        </authorList>
    </citation>
    <scope>NUCLEOTIDE SEQUENCE [LARGE SCALE GENOMIC DNA]</scope>
</reference>
<dbReference type="EMBL" id="CAMXCT010000453">
    <property type="protein sequence ID" value="CAI3979041.1"/>
    <property type="molecule type" value="Genomic_DNA"/>
</dbReference>
<feature type="region of interest" description="Disordered" evidence="2">
    <location>
        <begin position="118"/>
        <end position="175"/>
    </location>
</feature>
<evidence type="ECO:0000313" key="6">
    <source>
        <dbReference type="Proteomes" id="UP001152797"/>
    </source>
</evidence>
<dbReference type="Proteomes" id="UP001152797">
    <property type="component" value="Unassembled WGS sequence"/>
</dbReference>
<dbReference type="EMBL" id="CAMXCT020000453">
    <property type="protein sequence ID" value="CAL1132416.1"/>
    <property type="molecule type" value="Genomic_DNA"/>
</dbReference>
<feature type="region of interest" description="Disordered" evidence="2">
    <location>
        <begin position="1"/>
        <end position="38"/>
    </location>
</feature>
<dbReference type="AlphaFoldDB" id="A0A9P1FKA2"/>
<evidence type="ECO:0000313" key="4">
    <source>
        <dbReference type="EMBL" id="CAI3979041.1"/>
    </source>
</evidence>
<dbReference type="InterPro" id="IPR035979">
    <property type="entry name" value="RBD_domain_sf"/>
</dbReference>
<feature type="compositionally biased region" description="Basic residues" evidence="2">
    <location>
        <begin position="1"/>
        <end position="24"/>
    </location>
</feature>
<reference evidence="4" key="1">
    <citation type="submission" date="2022-10" db="EMBL/GenBank/DDBJ databases">
        <authorList>
            <person name="Chen Y."/>
            <person name="Dougan E. K."/>
            <person name="Chan C."/>
            <person name="Rhodes N."/>
            <person name="Thang M."/>
        </authorList>
    </citation>
    <scope>NUCLEOTIDE SEQUENCE</scope>
</reference>
<dbReference type="SMART" id="SM00360">
    <property type="entry name" value="RRM"/>
    <property type="match status" value="1"/>
</dbReference>
<dbReference type="PROSITE" id="PS50102">
    <property type="entry name" value="RRM"/>
    <property type="match status" value="1"/>
</dbReference>
<protein>
    <submittedName>
        <fullName evidence="5">RRM domain-containing protein</fullName>
    </submittedName>
</protein>
<evidence type="ECO:0000256" key="2">
    <source>
        <dbReference type="SAM" id="MobiDB-lite"/>
    </source>
</evidence>
<dbReference type="EMBL" id="CAMXCT030000453">
    <property type="protein sequence ID" value="CAL4766353.1"/>
    <property type="molecule type" value="Genomic_DNA"/>
</dbReference>
<dbReference type="InterPro" id="IPR012677">
    <property type="entry name" value="Nucleotide-bd_a/b_plait_sf"/>
</dbReference>
<accession>A0A9P1FKA2</accession>
<sequence length="175" mass="19830">MPHGNRKAKQDPKKKRDRHLKRAAAKNGEQTSRRERLRLSDGVIPRDENTIHLAQLPKAVSKHDVKAMLELAFGKVTHVHLDRTLKFGFARFEEEKSKSAAIQMGTVEFLDERVEMRCGRKGRKEKPETAPEPHPDDKKDDNSDLAREAAENAGRSTATTSTGDEARQERCTHTQ</sequence>
<keyword evidence="1" id="KW-0694">RNA-binding</keyword>
<organism evidence="4">
    <name type="scientific">Cladocopium goreaui</name>
    <dbReference type="NCBI Taxonomy" id="2562237"/>
    <lineage>
        <taxon>Eukaryota</taxon>
        <taxon>Sar</taxon>
        <taxon>Alveolata</taxon>
        <taxon>Dinophyceae</taxon>
        <taxon>Suessiales</taxon>
        <taxon>Symbiodiniaceae</taxon>
        <taxon>Cladocopium</taxon>
    </lineage>
</organism>
<feature type="compositionally biased region" description="Polar residues" evidence="2">
    <location>
        <begin position="154"/>
        <end position="163"/>
    </location>
</feature>
<comment type="caution">
    <text evidence="4">The sequence shown here is derived from an EMBL/GenBank/DDBJ whole genome shotgun (WGS) entry which is preliminary data.</text>
</comment>
<feature type="domain" description="RRM" evidence="3">
    <location>
        <begin position="49"/>
        <end position="132"/>
    </location>
</feature>